<reference evidence="4 5" key="1">
    <citation type="journal article" date="2021" name="Microorganisms">
        <title>Acidisoma silvae sp. nov. and Acidisomacellulosilytica sp. nov., Two Acidophilic Bacteria Isolated from Decaying Wood, Hydrolyzing Cellulose and Producing Poly-3-hydroxybutyrate.</title>
        <authorList>
            <person name="Mieszkin S."/>
            <person name="Pouder E."/>
            <person name="Uroz S."/>
            <person name="Simon-Colin C."/>
            <person name="Alain K."/>
        </authorList>
    </citation>
    <scope>NUCLEOTIDE SEQUENCE [LARGE SCALE GENOMIC DNA]</scope>
    <source>
        <strain evidence="4 5">HW T5.17</strain>
    </source>
</reference>
<evidence type="ECO:0000313" key="4">
    <source>
        <dbReference type="EMBL" id="MCB8880197.1"/>
    </source>
</evidence>
<dbReference type="Gene3D" id="1.10.1780.10">
    <property type="entry name" value="Clp, N-terminal domain"/>
    <property type="match status" value="1"/>
</dbReference>
<evidence type="ECO:0000313" key="5">
    <source>
        <dbReference type="Proteomes" id="UP000721844"/>
    </source>
</evidence>
<evidence type="ECO:0000256" key="1">
    <source>
        <dbReference type="ARBA" id="ARBA00008675"/>
    </source>
</evidence>
<dbReference type="PROSITE" id="PS51903">
    <property type="entry name" value="CLP_R"/>
    <property type="match status" value="1"/>
</dbReference>
<organism evidence="4 5">
    <name type="scientific">Acidisoma cellulosilyticum</name>
    <dbReference type="NCBI Taxonomy" id="2802395"/>
    <lineage>
        <taxon>Bacteria</taxon>
        <taxon>Pseudomonadati</taxon>
        <taxon>Pseudomonadota</taxon>
        <taxon>Alphaproteobacteria</taxon>
        <taxon>Acetobacterales</taxon>
        <taxon>Acidocellaceae</taxon>
        <taxon>Acidisoma</taxon>
    </lineage>
</organism>
<sequence>MLSRELANTLRRSLGLAADRRHEYATLEHLLLGLAEDTDAATVLRACGVNLDKLRADLTEFLDKDLVGLATDRPGDPKPTAGFQRVVQRATIQVQSSGRDEVTGANALVALFSERESHAAYFLSVQQISRNDAVDVINRIYPDSTYRHASPPPPLPAQGIGPHVELNTNGVLSFPPIESIDTDGNFLPTLRSLHPDLREMSKDLSSLLRNGNVPHPTLSDRIEAYANLVDQELEQIDFRRLYAAGVRLFNCAKATQDAIARGDLPPLSAAEHEQLYSLLDLHGPFILATAAGSEAIVGEERYRRRPAEERQYRHDAAEIVTALRDRPDLVDPDVAAQMSEAVNEIDTGSHPERSTLLGRAVVRNVMIGVASGAIGGAALGFTGPLMLSTAGIVLAHVGGLALNETIKKTRWFQACIQSAASTVDELVDPSSIEEAKTFRSRLRKHGQFVMAHEVKLRRLAGSRAELEFVHRTLDWLGETRGTKTDLER</sequence>
<proteinExistence type="inferred from homology"/>
<dbReference type="SUPFAM" id="SSF81923">
    <property type="entry name" value="Double Clp-N motif"/>
    <property type="match status" value="1"/>
</dbReference>
<dbReference type="Proteomes" id="UP000721844">
    <property type="component" value="Unassembled WGS sequence"/>
</dbReference>
<dbReference type="InterPro" id="IPR036628">
    <property type="entry name" value="Clp_N_dom_sf"/>
</dbReference>
<evidence type="ECO:0000256" key="2">
    <source>
        <dbReference type="PROSITE-ProRule" id="PRU01251"/>
    </source>
</evidence>
<keyword evidence="5" id="KW-1185">Reference proteome</keyword>
<gene>
    <name evidence="4" type="ORF">ACELLULO517_08135</name>
</gene>
<accession>A0A963Z1D0</accession>
<evidence type="ECO:0000259" key="3">
    <source>
        <dbReference type="PROSITE" id="PS51903"/>
    </source>
</evidence>
<comment type="similarity">
    <text evidence="1">Belongs to the ClpA/ClpB family.</text>
</comment>
<comment type="caution">
    <text evidence="4">The sequence shown here is derived from an EMBL/GenBank/DDBJ whole genome shotgun (WGS) entry which is preliminary data.</text>
</comment>
<dbReference type="InterPro" id="IPR004176">
    <property type="entry name" value="Clp_R_N"/>
</dbReference>
<feature type="domain" description="Clp R" evidence="3">
    <location>
        <begin position="1"/>
        <end position="143"/>
    </location>
</feature>
<dbReference type="Pfam" id="PF02861">
    <property type="entry name" value="Clp_N"/>
    <property type="match status" value="1"/>
</dbReference>
<name>A0A963Z1D0_9PROT</name>
<dbReference type="AlphaFoldDB" id="A0A963Z1D0"/>
<protein>
    <recommendedName>
        <fullName evidence="3">Clp R domain-containing protein</fullName>
    </recommendedName>
</protein>
<keyword evidence="2" id="KW-0677">Repeat</keyword>
<dbReference type="EMBL" id="JAESVA010000002">
    <property type="protein sequence ID" value="MCB8880197.1"/>
    <property type="molecule type" value="Genomic_DNA"/>
</dbReference>